<keyword evidence="6" id="KW-1185">Reference proteome</keyword>
<evidence type="ECO:0000313" key="6">
    <source>
        <dbReference type="Proteomes" id="UP000792457"/>
    </source>
</evidence>
<evidence type="ECO:0000313" key="5">
    <source>
        <dbReference type="EMBL" id="KAG8227193.1"/>
    </source>
</evidence>
<dbReference type="EMBL" id="KZ308314">
    <property type="protein sequence ID" value="KAG8227193.1"/>
    <property type="molecule type" value="Genomic_DNA"/>
</dbReference>
<sequence length="927" mass="103079">MGSIPQLSILKGETVKFTQWKEIHRLFEDYASRASPGDVAIVFNGKRTTFSELESSSNKLARSLVTKANATDSSLGPDGEPLVAVCMHPSDRLVTLLMACWKAGAAYVPLDPTFPPTRVTHILSDSRPFLVVKDTGIELDTEIPECGAIPCVTFDNLSEESRTLPDTVLKEGEAINATELEPLQKTAIILYTSGSTGAPKGVKIPHRAVLNRLNWQWRAFPFSDEERIATCLKTALTFVDSVSELLSPLLQGRGVLVAPKATTRNPEDLLRLLAENGVKRLILVPSLLRAILLCVKPSQSGVKPPIAAHANSIKLWVCSGEILPLQLLKDFFIRFPRSATICNFYGSTEVMGDVTFQTFNSMAEVEECENTVPIGRPLDNTLIYLLDKQFRPVPLGEMGELFASGLNVAKGYVQSKEADRFCRNPFATDLDHALLYRTGDFAKIIKGGVISYEGRSDSQIKVRGHRVDLVEVERALTGLDGLDKAVVLCYRPGHIDQAIVAFVTSEDHNISAKDIESKLQKVLPPYMIPEPPFFSQVMKIDKIPLLVNGKTDRQALLKKYEEDMNSEEEGKENECEPDLSMVPDYKRAAAVSLFQTVEHVLRGTGAAASTLPGGILVSKEENCCKRRRRGQPITLESNFYEIGGNSLNSVYTVMRLRDQGYIIGISDFVTSRSLGEILNKLHSEEELALLADKSKIVKDDEISPSAVIENGPKFIPEKLSHTHKDDVYKMITSSFYQKADLEQWLMPGISVGDYHDLLDKLWEPLLKADYSFVVKSLQDNTYIGVALNFDLNDEPQIELTSKLSIVFEFLEKLEDPIRTAVLPKDKGKALYSFMMGTDESLPYQKNVEVIQFMEEEVIRTAKRNNFEGVFTTNTNPLTQQLCTDVNQYKVLLDYQVNLYVAPDGSKPFGKAPSSQRATCSWKSLKGV</sequence>
<dbReference type="PANTHER" id="PTHR44845">
    <property type="entry name" value="CARRIER DOMAIN-CONTAINING PROTEIN"/>
    <property type="match status" value="1"/>
</dbReference>
<dbReference type="Gene3D" id="3.40.630.30">
    <property type="match status" value="1"/>
</dbReference>
<comment type="caution">
    <text evidence="5">The sequence shown here is derived from an EMBL/GenBank/DDBJ whole genome shotgun (WGS) entry which is preliminary data.</text>
</comment>
<dbReference type="PANTHER" id="PTHR44845:SF6">
    <property type="entry name" value="BETA-ALANINE-ACTIVATING ENZYME"/>
    <property type="match status" value="1"/>
</dbReference>
<name>A0A8K0NZI2_LADFU</name>
<dbReference type="SUPFAM" id="SSF56801">
    <property type="entry name" value="Acetyl-CoA synthetase-like"/>
    <property type="match status" value="1"/>
</dbReference>
<accession>A0A8K0NZI2</accession>
<keyword evidence="2" id="KW-0597">Phosphoprotein</keyword>
<evidence type="ECO:0000256" key="1">
    <source>
        <dbReference type="ARBA" id="ARBA00022450"/>
    </source>
</evidence>
<dbReference type="InterPro" id="IPR042099">
    <property type="entry name" value="ANL_N_sf"/>
</dbReference>
<proteinExistence type="predicted"/>
<dbReference type="OrthoDB" id="416786at2759"/>
<feature type="domain" description="AMP-dependent synthetase/ligase" evidence="3">
    <location>
        <begin position="32"/>
        <end position="412"/>
    </location>
</feature>
<feature type="domain" description="Carrier" evidence="4">
    <location>
        <begin position="631"/>
        <end position="679"/>
    </location>
</feature>
<organism evidence="5 6">
    <name type="scientific">Ladona fulva</name>
    <name type="common">Scarce chaser dragonfly</name>
    <name type="synonym">Libellula fulva</name>
    <dbReference type="NCBI Taxonomy" id="123851"/>
    <lineage>
        <taxon>Eukaryota</taxon>
        <taxon>Metazoa</taxon>
        <taxon>Ecdysozoa</taxon>
        <taxon>Arthropoda</taxon>
        <taxon>Hexapoda</taxon>
        <taxon>Insecta</taxon>
        <taxon>Pterygota</taxon>
        <taxon>Palaeoptera</taxon>
        <taxon>Odonata</taxon>
        <taxon>Epiprocta</taxon>
        <taxon>Anisoptera</taxon>
        <taxon>Libelluloidea</taxon>
        <taxon>Libellulidae</taxon>
        <taxon>Ladona</taxon>
    </lineage>
</organism>
<dbReference type="PROSITE" id="PS00455">
    <property type="entry name" value="AMP_BINDING"/>
    <property type="match status" value="1"/>
</dbReference>
<dbReference type="InterPro" id="IPR020845">
    <property type="entry name" value="AMP-binding_CS"/>
</dbReference>
<reference evidence="5" key="1">
    <citation type="submission" date="2013-04" db="EMBL/GenBank/DDBJ databases">
        <authorList>
            <person name="Qu J."/>
            <person name="Murali S.C."/>
            <person name="Bandaranaike D."/>
            <person name="Bellair M."/>
            <person name="Blankenburg K."/>
            <person name="Chao H."/>
            <person name="Dinh H."/>
            <person name="Doddapaneni H."/>
            <person name="Downs B."/>
            <person name="Dugan-Rocha S."/>
            <person name="Elkadiri S."/>
            <person name="Gnanaolivu R.D."/>
            <person name="Hernandez B."/>
            <person name="Javaid M."/>
            <person name="Jayaseelan J.C."/>
            <person name="Lee S."/>
            <person name="Li M."/>
            <person name="Ming W."/>
            <person name="Munidasa M."/>
            <person name="Muniz J."/>
            <person name="Nguyen L."/>
            <person name="Ongeri F."/>
            <person name="Osuji N."/>
            <person name="Pu L.-L."/>
            <person name="Puazo M."/>
            <person name="Qu C."/>
            <person name="Quiroz J."/>
            <person name="Raj R."/>
            <person name="Weissenberger G."/>
            <person name="Xin Y."/>
            <person name="Zou X."/>
            <person name="Han Y."/>
            <person name="Richards S."/>
            <person name="Worley K."/>
            <person name="Muzny D."/>
            <person name="Gibbs R."/>
        </authorList>
    </citation>
    <scope>NUCLEOTIDE SEQUENCE</scope>
    <source>
        <strain evidence="5">Sampled in the wild</strain>
    </source>
</reference>
<dbReference type="Pfam" id="PF00501">
    <property type="entry name" value="AMP-binding"/>
    <property type="match status" value="1"/>
</dbReference>
<dbReference type="InterPro" id="IPR045851">
    <property type="entry name" value="AMP-bd_C_sf"/>
</dbReference>
<dbReference type="CDD" id="cd05930">
    <property type="entry name" value="A_NRPS"/>
    <property type="match status" value="1"/>
</dbReference>
<evidence type="ECO:0000256" key="2">
    <source>
        <dbReference type="ARBA" id="ARBA00022553"/>
    </source>
</evidence>
<dbReference type="Pfam" id="PF00550">
    <property type="entry name" value="PP-binding"/>
    <property type="match status" value="1"/>
</dbReference>
<reference evidence="5" key="2">
    <citation type="submission" date="2017-10" db="EMBL/GenBank/DDBJ databases">
        <title>Ladona fulva Genome sequencing and assembly.</title>
        <authorList>
            <person name="Murali S."/>
            <person name="Richards S."/>
            <person name="Bandaranaike D."/>
            <person name="Bellair M."/>
            <person name="Blankenburg K."/>
            <person name="Chao H."/>
            <person name="Dinh H."/>
            <person name="Doddapaneni H."/>
            <person name="Dugan-Rocha S."/>
            <person name="Elkadiri S."/>
            <person name="Gnanaolivu R."/>
            <person name="Hernandez B."/>
            <person name="Skinner E."/>
            <person name="Javaid M."/>
            <person name="Lee S."/>
            <person name="Li M."/>
            <person name="Ming W."/>
            <person name="Munidasa M."/>
            <person name="Muniz J."/>
            <person name="Nguyen L."/>
            <person name="Hughes D."/>
            <person name="Osuji N."/>
            <person name="Pu L.-L."/>
            <person name="Puazo M."/>
            <person name="Qu C."/>
            <person name="Quiroz J."/>
            <person name="Raj R."/>
            <person name="Weissenberger G."/>
            <person name="Xin Y."/>
            <person name="Zou X."/>
            <person name="Han Y."/>
            <person name="Worley K."/>
            <person name="Muzny D."/>
            <person name="Gibbs R."/>
        </authorList>
    </citation>
    <scope>NUCLEOTIDE SEQUENCE</scope>
    <source>
        <strain evidence="5">Sampled in the wild</strain>
    </source>
</reference>
<evidence type="ECO:0000259" key="4">
    <source>
        <dbReference type="Pfam" id="PF00550"/>
    </source>
</evidence>
<dbReference type="InterPro" id="IPR009081">
    <property type="entry name" value="PP-bd_ACP"/>
</dbReference>
<dbReference type="Gene3D" id="3.30.300.30">
    <property type="match status" value="1"/>
</dbReference>
<evidence type="ECO:0000259" key="3">
    <source>
        <dbReference type="Pfam" id="PF00501"/>
    </source>
</evidence>
<protein>
    <submittedName>
        <fullName evidence="5">Uncharacterized protein</fullName>
    </submittedName>
</protein>
<dbReference type="Gene3D" id="3.40.50.12780">
    <property type="entry name" value="N-terminal domain of ligase-like"/>
    <property type="match status" value="1"/>
</dbReference>
<dbReference type="Proteomes" id="UP000792457">
    <property type="component" value="Unassembled WGS sequence"/>
</dbReference>
<keyword evidence="1" id="KW-0596">Phosphopantetheine</keyword>
<dbReference type="InterPro" id="IPR000873">
    <property type="entry name" value="AMP-dep_synth/lig_dom"/>
</dbReference>
<dbReference type="AlphaFoldDB" id="A0A8K0NZI2"/>
<gene>
    <name evidence="5" type="ORF">J437_LFUL003399</name>
</gene>